<accession>A0ABD3QAJ9</accession>
<gene>
    <name evidence="2" type="ORF">HJC23_000430</name>
</gene>
<reference evidence="2 3" key="1">
    <citation type="journal article" date="2020" name="G3 (Bethesda)">
        <title>Improved Reference Genome for Cyclotella cryptica CCMP332, a Model for Cell Wall Morphogenesis, Salinity Adaptation, and Lipid Production in Diatoms (Bacillariophyta).</title>
        <authorList>
            <person name="Roberts W.R."/>
            <person name="Downey K.M."/>
            <person name="Ruck E.C."/>
            <person name="Traller J.C."/>
            <person name="Alverson A.J."/>
        </authorList>
    </citation>
    <scope>NUCLEOTIDE SEQUENCE [LARGE SCALE GENOMIC DNA]</scope>
    <source>
        <strain evidence="2 3">CCMP332</strain>
    </source>
</reference>
<evidence type="ECO:0000256" key="1">
    <source>
        <dbReference type="SAM" id="MobiDB-lite"/>
    </source>
</evidence>
<comment type="caution">
    <text evidence="2">The sequence shown here is derived from an EMBL/GenBank/DDBJ whole genome shotgun (WGS) entry which is preliminary data.</text>
</comment>
<dbReference type="AlphaFoldDB" id="A0ABD3QAJ9"/>
<evidence type="ECO:0008006" key="4">
    <source>
        <dbReference type="Google" id="ProtNLM"/>
    </source>
</evidence>
<keyword evidence="3" id="KW-1185">Reference proteome</keyword>
<evidence type="ECO:0000313" key="3">
    <source>
        <dbReference type="Proteomes" id="UP001516023"/>
    </source>
</evidence>
<feature type="region of interest" description="Disordered" evidence="1">
    <location>
        <begin position="30"/>
        <end position="51"/>
    </location>
</feature>
<organism evidence="2 3">
    <name type="scientific">Cyclotella cryptica</name>
    <dbReference type="NCBI Taxonomy" id="29204"/>
    <lineage>
        <taxon>Eukaryota</taxon>
        <taxon>Sar</taxon>
        <taxon>Stramenopiles</taxon>
        <taxon>Ochrophyta</taxon>
        <taxon>Bacillariophyta</taxon>
        <taxon>Coscinodiscophyceae</taxon>
        <taxon>Thalassiosirophycidae</taxon>
        <taxon>Stephanodiscales</taxon>
        <taxon>Stephanodiscaceae</taxon>
        <taxon>Cyclotella</taxon>
    </lineage>
</organism>
<name>A0ABD3QAJ9_9STRA</name>
<proteinExistence type="predicted"/>
<sequence length="672" mass="76110">MTARPTKRKKTDHTELIREAWDCYRNFIDAEENNDDSDGDTNAEEDDEYEDQDNGAIDELLELIDLLEPLKVQPFDMLPTSDSSAIVKSLNVKSLLPMLISMSYLHLANYAISYVLKDAKADGTTKEFLLGFESPMEYFEHSLRFWPTNPAAMSMCANYDRMNCWSSTEEICERYCKAAQYAGAWRQIALNYFQVSSEDVEDEADGMNAKEWVELLIMNGALGVDYISEEEDNEADEVKDSGEYSASEVEATASFMSGLLLSVLGKHDEALQYLRKFNLSHRIHPNVWKMAQSPNQDTLEAAPKNDADTSIYFEPRIYHNEVNAGSDIEENNPKGILPPTIYKKLCDLFSPTSNYWTESDYNHRGYYSYFIDLEHVSSNGKSVRERPTNLMEDVIVNYLLPLAERTLQENHKSEDEIPRIVGAEWWCHTRQLGANLGHQIHFDTDESLLGREKKVTHPIVSSVLYLTGGTEDTEGTDSPKAGATIVFDQTPDSKEVASKAWVCHPKDNAFMNFPGNMLHGVLPCTGGRVPKKNEEDVILSHNRLTFMVGFWTRNVTEGMGEHRTLYGPCGPLPPTTEEHSWVKESQMGYDESAELETRKTTKCDRMSTSYEVLPYTSPAWDEFVKMEGNKASIAATSSSPTLDVPKGLDHRYFVLNAPHCFSDSLFQNEDCF</sequence>
<dbReference type="Proteomes" id="UP001516023">
    <property type="component" value="Unassembled WGS sequence"/>
</dbReference>
<protein>
    <recommendedName>
        <fullName evidence="4">Prolyl 4-hydroxylase alpha subunit Fe(2+) 2OG dioxygenase domain-containing protein</fullName>
    </recommendedName>
</protein>
<evidence type="ECO:0000313" key="2">
    <source>
        <dbReference type="EMBL" id="KAL3797092.1"/>
    </source>
</evidence>
<dbReference type="EMBL" id="JABMIG020000057">
    <property type="protein sequence ID" value="KAL3797092.1"/>
    <property type="molecule type" value="Genomic_DNA"/>
</dbReference>